<dbReference type="PATRIC" id="fig|888050.3.peg.1457"/>
<dbReference type="EMBL" id="AQHZ01000024">
    <property type="protein sequence ID" value="ENO17612.1"/>
    <property type="molecule type" value="Genomic_DNA"/>
</dbReference>
<proteinExistence type="predicted"/>
<reference evidence="1 2" key="1">
    <citation type="submission" date="2013-03" db="EMBL/GenBank/DDBJ databases">
        <title>Reference genome for the Human Microbiome Project.</title>
        <authorList>
            <person name="Aqrawi P."/>
            <person name="Ayvaz T."/>
            <person name="Bess C."/>
            <person name="Blankenburg K."/>
            <person name="Coyle M."/>
            <person name="Deng J."/>
            <person name="Forbes L."/>
            <person name="Fowler G."/>
            <person name="Francisco L."/>
            <person name="Fu Q."/>
            <person name="Gibbs R."/>
            <person name="Gross S."/>
            <person name="Gubbala S."/>
            <person name="Hale W."/>
            <person name="Hemphill L."/>
            <person name="Highlander S."/>
            <person name="Hirani K."/>
            <person name="Jackson L."/>
            <person name="Jakkamsetti A."/>
            <person name="Javaid M."/>
            <person name="Jayaseelan J.C."/>
            <person name="Jiang H."/>
            <person name="Joshi V."/>
            <person name="Korchina V."/>
            <person name="Kovar C."/>
            <person name="Lara F."/>
            <person name="Lee S."/>
            <person name="Liu Y."/>
            <person name="Mata R."/>
            <person name="Mathew T."/>
            <person name="Munidasa M."/>
            <person name="Muzny D."/>
            <person name="Nazareth L."/>
            <person name="Ngo R."/>
            <person name="Nguyen L."/>
            <person name="Nguyen N."/>
            <person name="Okwuonu G."/>
            <person name="Ongeri F."/>
            <person name="Palculict T."/>
            <person name="Patil S."/>
            <person name="Petrosino J."/>
            <person name="Pham C."/>
            <person name="Pham P."/>
            <person name="Pu L.-L."/>
            <person name="Qin X."/>
            <person name="Qu J."/>
            <person name="Reid J."/>
            <person name="Ross M."/>
            <person name="Ruth R."/>
            <person name="Saada N."/>
            <person name="San Lucas F."/>
            <person name="Santibanez J."/>
            <person name="Shang Y."/>
            <person name="Simmons D."/>
            <person name="Song X.-Z."/>
            <person name="Tang L.-Y."/>
            <person name="Thornton R."/>
            <person name="Warren J."/>
            <person name="Weissenberger G."/>
            <person name="Wilczek-Boney K."/>
            <person name="Worley K."/>
            <person name="Youmans B."/>
            <person name="Zhang J."/>
            <person name="Zhang L."/>
            <person name="Zhao Z."/>
            <person name="Zhou C."/>
            <person name="Zhu D."/>
            <person name="Zhu Y."/>
        </authorList>
    </citation>
    <scope>NUCLEOTIDE SEQUENCE [LARGE SCALE GENOMIC DNA]</scope>
    <source>
        <strain evidence="1 2">F0333</strain>
    </source>
</reference>
<evidence type="ECO:0000313" key="2">
    <source>
        <dbReference type="Proteomes" id="UP000013015"/>
    </source>
</evidence>
<organism evidence="1 2">
    <name type="scientific">Schaalia cardiffensis F0333</name>
    <dbReference type="NCBI Taxonomy" id="888050"/>
    <lineage>
        <taxon>Bacteria</taxon>
        <taxon>Bacillati</taxon>
        <taxon>Actinomycetota</taxon>
        <taxon>Actinomycetes</taxon>
        <taxon>Actinomycetales</taxon>
        <taxon>Actinomycetaceae</taxon>
        <taxon>Schaalia</taxon>
    </lineage>
</organism>
<dbReference type="STRING" id="888050.HMPREF9004_1522"/>
<gene>
    <name evidence="1" type="ORF">HMPREF9004_1522</name>
</gene>
<dbReference type="Proteomes" id="UP000013015">
    <property type="component" value="Unassembled WGS sequence"/>
</dbReference>
<accession>N6X2D7</accession>
<dbReference type="HOGENOM" id="CLU_077385_0_0_11"/>
<keyword evidence="2" id="KW-1185">Reference proteome</keyword>
<comment type="caution">
    <text evidence="1">The sequence shown here is derived from an EMBL/GenBank/DDBJ whole genome shotgun (WGS) entry which is preliminary data.</text>
</comment>
<sequence length="183" mass="20084">MDEHALPDDFVQALLSLREAPRHPKVVLAEAPGPSRLAPYTAAIVMRTLDEEFDEPLATGRLVILYDPDGSPGWNGTLRLVAQFRSHIDPEMSADPLLAEALWAWTDECLTEAGAEYHDLSGTVTREISESYGGLVLRGSTMNVEMRASWTAVTCALGEHLNAWTDVMLRTCGVSSQRFLEGV</sequence>
<dbReference type="OrthoDB" id="3210980at2"/>
<evidence type="ECO:0000313" key="1">
    <source>
        <dbReference type="EMBL" id="ENO17612.1"/>
    </source>
</evidence>
<dbReference type="InterPro" id="IPR021555">
    <property type="entry name" value="DUF3000"/>
</dbReference>
<dbReference type="AlphaFoldDB" id="N6X2D7"/>
<dbReference type="eggNOG" id="ENOG50318WM">
    <property type="taxonomic scope" value="Bacteria"/>
</dbReference>
<dbReference type="RefSeq" id="WP_005963982.1">
    <property type="nucleotide sequence ID" value="NZ_CP040505.1"/>
</dbReference>
<dbReference type="Pfam" id="PF11452">
    <property type="entry name" value="DUF3000"/>
    <property type="match status" value="1"/>
</dbReference>
<name>N6X2D7_9ACTO</name>
<evidence type="ECO:0008006" key="3">
    <source>
        <dbReference type="Google" id="ProtNLM"/>
    </source>
</evidence>
<protein>
    <recommendedName>
        <fullName evidence="3">DUF3000 domain-containing protein</fullName>
    </recommendedName>
</protein>